<proteinExistence type="inferred from homology"/>
<dbReference type="Proteomes" id="UP000182944">
    <property type="component" value="Unassembled WGS sequence"/>
</dbReference>
<dbReference type="AlphaFoldDB" id="A0A1H2XT46"/>
<reference evidence="5" key="1">
    <citation type="submission" date="2016-10" db="EMBL/GenBank/DDBJ databases">
        <authorList>
            <person name="Varghese N."/>
            <person name="Submissions S."/>
        </authorList>
    </citation>
    <scope>NUCLEOTIDE SEQUENCE [LARGE SCALE GENOMIC DNA]</scope>
    <source>
        <strain evidence="5">DSM 29303</strain>
    </source>
</reference>
<organism evidence="4 5">
    <name type="scientific">Paracoccus sanguinis</name>
    <dbReference type="NCBI Taxonomy" id="1545044"/>
    <lineage>
        <taxon>Bacteria</taxon>
        <taxon>Pseudomonadati</taxon>
        <taxon>Pseudomonadota</taxon>
        <taxon>Alphaproteobacteria</taxon>
        <taxon>Rhodobacterales</taxon>
        <taxon>Paracoccaceae</taxon>
        <taxon>Paracoccus</taxon>
    </lineage>
</organism>
<name>A0A1H2XT46_9RHOB</name>
<accession>A0A1H2XT46</accession>
<dbReference type="RefSeq" id="WP_074826499.1">
    <property type="nucleotide sequence ID" value="NZ_CP051542.1"/>
</dbReference>
<dbReference type="InterPro" id="IPR008863">
    <property type="entry name" value="Toxic_anion-R_TelA"/>
</dbReference>
<dbReference type="PIRSF" id="PIRSF026508">
    <property type="entry name" value="TelA"/>
    <property type="match status" value="1"/>
</dbReference>
<dbReference type="PANTHER" id="PTHR38432">
    <property type="entry name" value="TELA-LIKE PROTEIN SAOUHSC_01408"/>
    <property type="match status" value="1"/>
</dbReference>
<comment type="similarity">
    <text evidence="1 2">Belongs to the TelA family.</text>
</comment>
<dbReference type="Pfam" id="PF05816">
    <property type="entry name" value="TelA"/>
    <property type="match status" value="1"/>
</dbReference>
<dbReference type="STRING" id="1545044.SAMN05444276_102624"/>
<gene>
    <name evidence="4" type="ORF">SAMN05444276_102624</name>
</gene>
<evidence type="ECO:0000256" key="3">
    <source>
        <dbReference type="SAM" id="MobiDB-lite"/>
    </source>
</evidence>
<evidence type="ECO:0000313" key="4">
    <source>
        <dbReference type="EMBL" id="SDW96122.1"/>
    </source>
</evidence>
<evidence type="ECO:0000256" key="1">
    <source>
        <dbReference type="ARBA" id="ARBA00005541"/>
    </source>
</evidence>
<protein>
    <submittedName>
        <fullName evidence="4">Uncharacterized conserved protein YaaN involved in tellurite resistance</fullName>
    </submittedName>
</protein>
<sequence length="403" mass="44226">MSTQTQARAEAALPELEAVTAVVLPEPAPPVAPLAEAAPPVAEEIRRRMAEIDLSDTTSIVHFGSRAQSGLQEISQSMLADVKNKDVGPAGDSLRDIVSTIRGFSISELDVRRERSWWERLTGRAAPFAKFVANYEQVQGQIDRITADLDTHQHRLLKDIKSLDVLYERTLDFYDELALYIAAGEEKLRELDAETIPATERKVAADATDGDVIAAQQLRDLRALRDDLERRVHDLKLTRQVTMQSLPSIRLVQENDKSLVTKISSTLVNTVPLWETQLAQAVTIQRGAQAAGAVKQATDLTNELLTANAKNLREANVRIRTEMERGVFDIESVRTANAELIATIEDSLRIADEGKARRAAAEMDLQKMEAELRQTLAASRARASAPTAMGAAPATATPARPRG</sequence>
<evidence type="ECO:0000313" key="5">
    <source>
        <dbReference type="Proteomes" id="UP000182944"/>
    </source>
</evidence>
<dbReference type="PANTHER" id="PTHR38432:SF1">
    <property type="entry name" value="TELA-LIKE PROTEIN SAOUHSC_01408"/>
    <property type="match status" value="1"/>
</dbReference>
<dbReference type="EMBL" id="FNNA01000002">
    <property type="protein sequence ID" value="SDW96122.1"/>
    <property type="molecule type" value="Genomic_DNA"/>
</dbReference>
<feature type="compositionally biased region" description="Low complexity" evidence="3">
    <location>
        <begin position="377"/>
        <end position="403"/>
    </location>
</feature>
<evidence type="ECO:0000256" key="2">
    <source>
        <dbReference type="PIRNR" id="PIRNR026508"/>
    </source>
</evidence>
<feature type="region of interest" description="Disordered" evidence="3">
    <location>
        <begin position="376"/>
        <end position="403"/>
    </location>
</feature>
<dbReference type="OrthoDB" id="9768858at2"/>
<keyword evidence="5" id="KW-1185">Reference proteome</keyword>